<dbReference type="EMBL" id="BLLF01002854">
    <property type="protein sequence ID" value="GFH25580.1"/>
    <property type="molecule type" value="Genomic_DNA"/>
</dbReference>
<name>A0A699ZWL0_HAELA</name>
<evidence type="ECO:0000313" key="2">
    <source>
        <dbReference type="Proteomes" id="UP000485058"/>
    </source>
</evidence>
<proteinExistence type="predicted"/>
<gene>
    <name evidence="1" type="ORF">HaLaN_23566</name>
</gene>
<reference evidence="1 2" key="1">
    <citation type="submission" date="2020-02" db="EMBL/GenBank/DDBJ databases">
        <title>Draft genome sequence of Haematococcus lacustris strain NIES-144.</title>
        <authorList>
            <person name="Morimoto D."/>
            <person name="Nakagawa S."/>
            <person name="Yoshida T."/>
            <person name="Sawayama S."/>
        </authorList>
    </citation>
    <scope>NUCLEOTIDE SEQUENCE [LARGE SCALE GENOMIC DNA]</scope>
    <source>
        <strain evidence="1 2">NIES-144</strain>
    </source>
</reference>
<sequence>MAGVTYYVASALHAPWQQSRALWQHPMPGGAATLNNVVLHGLLPACHQGVADWLITERHLVYPVHVVGRSVAAAAGGLDSTAWFELGAASIDFTSA</sequence>
<organism evidence="1 2">
    <name type="scientific">Haematococcus lacustris</name>
    <name type="common">Green alga</name>
    <name type="synonym">Haematococcus pluvialis</name>
    <dbReference type="NCBI Taxonomy" id="44745"/>
    <lineage>
        <taxon>Eukaryota</taxon>
        <taxon>Viridiplantae</taxon>
        <taxon>Chlorophyta</taxon>
        <taxon>core chlorophytes</taxon>
        <taxon>Chlorophyceae</taxon>
        <taxon>CS clade</taxon>
        <taxon>Chlamydomonadales</taxon>
        <taxon>Haematococcaceae</taxon>
        <taxon>Haematococcus</taxon>
    </lineage>
</organism>
<dbReference type="AlphaFoldDB" id="A0A699ZWL0"/>
<feature type="non-terminal residue" evidence="1">
    <location>
        <position position="96"/>
    </location>
</feature>
<feature type="non-terminal residue" evidence="1">
    <location>
        <position position="1"/>
    </location>
</feature>
<comment type="caution">
    <text evidence="1">The sequence shown here is derived from an EMBL/GenBank/DDBJ whole genome shotgun (WGS) entry which is preliminary data.</text>
</comment>
<evidence type="ECO:0000313" key="1">
    <source>
        <dbReference type="EMBL" id="GFH25580.1"/>
    </source>
</evidence>
<protein>
    <submittedName>
        <fullName evidence="1">Uncharacterized protein</fullName>
    </submittedName>
</protein>
<dbReference type="Proteomes" id="UP000485058">
    <property type="component" value="Unassembled WGS sequence"/>
</dbReference>
<accession>A0A699ZWL0</accession>
<keyword evidence="2" id="KW-1185">Reference proteome</keyword>